<proteinExistence type="predicted"/>
<evidence type="ECO:0000256" key="1">
    <source>
        <dbReference type="SAM" id="MobiDB-lite"/>
    </source>
</evidence>
<feature type="compositionally biased region" description="Polar residues" evidence="1">
    <location>
        <begin position="81"/>
        <end position="95"/>
    </location>
</feature>
<dbReference type="RefSeq" id="WP_247378376.1">
    <property type="nucleotide sequence ID" value="NZ_JALLGV010000005.1"/>
</dbReference>
<evidence type="ECO:0008006" key="4">
    <source>
        <dbReference type="Google" id="ProtNLM"/>
    </source>
</evidence>
<sequence>MEYIPEADTDGDGEITAMEEYAWENDHTTINEDGSVSSNLAAHEATEEWSGDEVEADVAAGEAVEAGLISSDTRQALTDQFASNDTGIGDSGENTTADKVESKLESATEQVTTTEQATTPGTNGQAVIGQAAGTIPSMGQTEMLAVGAAAAAVAYFAAGGGA</sequence>
<name>A0ABD6CEP6_9EURY</name>
<gene>
    <name evidence="2" type="ORF">ACFR9U_17210</name>
</gene>
<reference evidence="2 3" key="1">
    <citation type="journal article" date="2019" name="Int. J. Syst. Evol. Microbiol.">
        <title>The Global Catalogue of Microorganisms (GCM) 10K type strain sequencing project: providing services to taxonomists for standard genome sequencing and annotation.</title>
        <authorList>
            <consortium name="The Broad Institute Genomics Platform"/>
            <consortium name="The Broad Institute Genome Sequencing Center for Infectious Disease"/>
            <person name="Wu L."/>
            <person name="Ma J."/>
        </authorList>
    </citation>
    <scope>NUCLEOTIDE SEQUENCE [LARGE SCALE GENOMIC DNA]</scope>
    <source>
        <strain evidence="2 3">CGMCC 1.12125</strain>
    </source>
</reference>
<keyword evidence="3" id="KW-1185">Reference proteome</keyword>
<accession>A0ABD6CEP6</accession>
<comment type="caution">
    <text evidence="2">The sequence shown here is derived from an EMBL/GenBank/DDBJ whole genome shotgun (WGS) entry which is preliminary data.</text>
</comment>
<feature type="region of interest" description="Disordered" evidence="1">
    <location>
        <begin position="81"/>
        <end position="103"/>
    </location>
</feature>
<dbReference type="Proteomes" id="UP001597119">
    <property type="component" value="Unassembled WGS sequence"/>
</dbReference>
<organism evidence="2 3">
    <name type="scientific">Halorientalis brevis</name>
    <dbReference type="NCBI Taxonomy" id="1126241"/>
    <lineage>
        <taxon>Archaea</taxon>
        <taxon>Methanobacteriati</taxon>
        <taxon>Methanobacteriota</taxon>
        <taxon>Stenosarchaea group</taxon>
        <taxon>Halobacteria</taxon>
        <taxon>Halobacteriales</taxon>
        <taxon>Haloarculaceae</taxon>
        <taxon>Halorientalis</taxon>
    </lineage>
</organism>
<dbReference type="AlphaFoldDB" id="A0ABD6CEP6"/>
<evidence type="ECO:0000313" key="3">
    <source>
        <dbReference type="Proteomes" id="UP001597119"/>
    </source>
</evidence>
<dbReference type="EMBL" id="JBHUDJ010000014">
    <property type="protein sequence ID" value="MFD1588720.1"/>
    <property type="molecule type" value="Genomic_DNA"/>
</dbReference>
<protein>
    <recommendedName>
        <fullName evidence="4">EF-hand domain-containing protein</fullName>
    </recommendedName>
</protein>
<evidence type="ECO:0000313" key="2">
    <source>
        <dbReference type="EMBL" id="MFD1588720.1"/>
    </source>
</evidence>